<sequence length="537" mass="60742">MKTLQEIEQALSHSPEVANPPGPFYSGAEAPCRFEAEVYHCVVRGRIPLEIDGTYYRCMPDALWAPLYDDDVFINGDGAIDALRVRRGRADFKQRFVRTEKFLVERAARRAVYGRYRNRHTDDPRVRHRVHSTANTHVVYFERQLLALKEDSRPYAMDPDTLETKGNYDFRGQYGCPTFTAHPKVDPATGELAAMGYEAKGDATTDVAYYLFSAAGEKLEECWFQAPFAGMMHDMGLTDRWVVFIVPPLAAVPLEKLKEGHKHFAWDDERPLAFGILPRRNPKPEDVKWFYARNAFYGHTGNTFDGEDGCIYLDAPLTYGNKFWFFPPLSGDPKLNTQNFKSHYVRWKFDPSAADGSWVTPTELINLEGEMPKVDDRYLTKPYNTLFLSMTDTSLNRENAVIGGTYNSVARCDVNTGKHVHWCAGPDTALHEVAFCPRSPDAPEADGWVITVANRRDIKLTSIFILDTAKIQEGPIAIIELPFRLRAGIHGSWVQGGDLPEDKELCDMHGMTEDIRQEFEGTDVQTPSLQNGHTNGV</sequence>
<evidence type="ECO:0008006" key="8">
    <source>
        <dbReference type="Google" id="ProtNLM"/>
    </source>
</evidence>
<evidence type="ECO:0000256" key="3">
    <source>
        <dbReference type="ARBA" id="ARBA00022723"/>
    </source>
</evidence>
<dbReference type="PANTHER" id="PTHR10543:SF89">
    <property type="entry name" value="CAROTENOID 9,10(9',10')-CLEAVAGE DIOXYGENASE 1"/>
    <property type="match status" value="1"/>
</dbReference>
<organism evidence="6 7">
    <name type="scientific">Neofusicoccum ribis</name>
    <dbReference type="NCBI Taxonomy" id="45134"/>
    <lineage>
        <taxon>Eukaryota</taxon>
        <taxon>Fungi</taxon>
        <taxon>Dikarya</taxon>
        <taxon>Ascomycota</taxon>
        <taxon>Pezizomycotina</taxon>
        <taxon>Dothideomycetes</taxon>
        <taxon>Dothideomycetes incertae sedis</taxon>
        <taxon>Botryosphaeriales</taxon>
        <taxon>Botryosphaeriaceae</taxon>
        <taxon>Neofusicoccum</taxon>
    </lineage>
</organism>
<proteinExistence type="inferred from homology"/>
<name>A0ABR3SGD2_9PEZI</name>
<comment type="cofactor">
    <cofactor evidence="1">
        <name>Fe(2+)</name>
        <dbReference type="ChEBI" id="CHEBI:29033"/>
    </cofactor>
</comment>
<evidence type="ECO:0000256" key="5">
    <source>
        <dbReference type="ARBA" id="ARBA00023004"/>
    </source>
</evidence>
<protein>
    <recommendedName>
        <fullName evidence="8">Lignostilbene dioxygenase</fullName>
    </recommendedName>
</protein>
<evidence type="ECO:0000313" key="6">
    <source>
        <dbReference type="EMBL" id="KAL1619936.1"/>
    </source>
</evidence>
<evidence type="ECO:0000256" key="1">
    <source>
        <dbReference type="ARBA" id="ARBA00001954"/>
    </source>
</evidence>
<comment type="similarity">
    <text evidence="2">Belongs to the carotenoid oxygenase family.</text>
</comment>
<dbReference type="Pfam" id="PF03055">
    <property type="entry name" value="RPE65"/>
    <property type="match status" value="1"/>
</dbReference>
<dbReference type="InterPro" id="IPR004294">
    <property type="entry name" value="Carotenoid_Oase"/>
</dbReference>
<evidence type="ECO:0000256" key="2">
    <source>
        <dbReference type="ARBA" id="ARBA00006787"/>
    </source>
</evidence>
<dbReference type="EMBL" id="JAJVDC020000179">
    <property type="protein sequence ID" value="KAL1619936.1"/>
    <property type="molecule type" value="Genomic_DNA"/>
</dbReference>
<accession>A0ABR3SGD2</accession>
<comment type="caution">
    <text evidence="6">The sequence shown here is derived from an EMBL/GenBank/DDBJ whole genome shotgun (WGS) entry which is preliminary data.</text>
</comment>
<reference evidence="6 7" key="1">
    <citation type="submission" date="2024-02" db="EMBL/GenBank/DDBJ databases">
        <title>De novo assembly and annotation of 12 fungi associated with fruit tree decline syndrome in Ontario, Canada.</title>
        <authorList>
            <person name="Sulman M."/>
            <person name="Ellouze W."/>
            <person name="Ilyukhin E."/>
        </authorList>
    </citation>
    <scope>NUCLEOTIDE SEQUENCE [LARGE SCALE GENOMIC DNA]</scope>
    <source>
        <strain evidence="6 7">M1-105</strain>
    </source>
</reference>
<keyword evidence="4" id="KW-0560">Oxidoreductase</keyword>
<dbReference type="PANTHER" id="PTHR10543">
    <property type="entry name" value="BETA-CAROTENE DIOXYGENASE"/>
    <property type="match status" value="1"/>
</dbReference>
<keyword evidence="3" id="KW-0479">Metal-binding</keyword>
<dbReference type="Proteomes" id="UP001521116">
    <property type="component" value="Unassembled WGS sequence"/>
</dbReference>
<keyword evidence="7" id="KW-1185">Reference proteome</keyword>
<evidence type="ECO:0000313" key="7">
    <source>
        <dbReference type="Proteomes" id="UP001521116"/>
    </source>
</evidence>
<evidence type="ECO:0000256" key="4">
    <source>
        <dbReference type="ARBA" id="ARBA00023002"/>
    </source>
</evidence>
<gene>
    <name evidence="6" type="ORF">SLS56_009903</name>
</gene>
<keyword evidence="5" id="KW-0408">Iron</keyword>